<accession>A0A6J4Q4R0</accession>
<dbReference type="CDD" id="cd00610">
    <property type="entry name" value="OAT_like"/>
    <property type="match status" value="1"/>
</dbReference>
<evidence type="ECO:0000256" key="16">
    <source>
        <dbReference type="RuleBase" id="RU003560"/>
    </source>
</evidence>
<evidence type="ECO:0000256" key="1">
    <source>
        <dbReference type="ARBA" id="ARBA00001750"/>
    </source>
</evidence>
<evidence type="ECO:0000313" key="17">
    <source>
        <dbReference type="EMBL" id="CAA9427837.1"/>
    </source>
</evidence>
<evidence type="ECO:0000256" key="3">
    <source>
        <dbReference type="ARBA" id="ARBA00005176"/>
    </source>
</evidence>
<evidence type="ECO:0000256" key="10">
    <source>
        <dbReference type="ARBA" id="ARBA00029760"/>
    </source>
</evidence>
<dbReference type="EC" id="2.6.1.19" evidence="6"/>
<keyword evidence="8 17" id="KW-0808">Transferase</keyword>
<dbReference type="InterPro" id="IPR050103">
    <property type="entry name" value="Class-III_PLP-dep_AT"/>
</dbReference>
<dbReference type="PANTHER" id="PTHR11986:SF58">
    <property type="entry name" value="LEUCINE_METHIONINE RACEMASE"/>
    <property type="match status" value="1"/>
</dbReference>
<dbReference type="PIRSF" id="PIRSF000521">
    <property type="entry name" value="Transaminase_4ab_Lys_Orn"/>
    <property type="match status" value="1"/>
</dbReference>
<dbReference type="NCBIfam" id="TIGR00700">
    <property type="entry name" value="GABAtrnsam"/>
    <property type="match status" value="1"/>
</dbReference>
<dbReference type="PROSITE" id="PS00600">
    <property type="entry name" value="AA_TRANSFER_CLASS_3"/>
    <property type="match status" value="1"/>
</dbReference>
<name>A0A6J4Q4R0_9ACTN</name>
<dbReference type="GO" id="GO:0030170">
    <property type="term" value="F:pyridoxal phosphate binding"/>
    <property type="evidence" value="ECO:0007669"/>
    <property type="project" value="InterPro"/>
</dbReference>
<dbReference type="InterPro" id="IPR004632">
    <property type="entry name" value="4NH2But_aminotransferase_bac"/>
</dbReference>
<dbReference type="Pfam" id="PF00202">
    <property type="entry name" value="Aminotran_3"/>
    <property type="match status" value="1"/>
</dbReference>
<evidence type="ECO:0000256" key="14">
    <source>
        <dbReference type="ARBA" id="ARBA00048021"/>
    </source>
</evidence>
<protein>
    <recommendedName>
        <fullName evidence="12">(S)-3-amino-2-methylpropionate transaminase</fullName>
        <ecNumber evidence="6">2.6.1.19</ecNumber>
        <ecNumber evidence="5">2.6.1.22</ecNumber>
    </recommendedName>
    <alternativeName>
        <fullName evidence="13">GABA aminotransferase</fullName>
    </alternativeName>
    <alternativeName>
        <fullName evidence="11">Gamma-amino-N-butyrate transaminase</fullName>
    </alternativeName>
    <alternativeName>
        <fullName evidence="15">Glutamate:succinic semialdehyde transaminase</fullName>
    </alternativeName>
    <alternativeName>
        <fullName evidence="10">L-AIBAT</fullName>
    </alternativeName>
</protein>
<evidence type="ECO:0000256" key="12">
    <source>
        <dbReference type="ARBA" id="ARBA00030857"/>
    </source>
</evidence>
<dbReference type="AlphaFoldDB" id="A0A6J4Q4R0"/>
<dbReference type="Gene3D" id="3.90.1150.10">
    <property type="entry name" value="Aspartate Aminotransferase, domain 1"/>
    <property type="match status" value="1"/>
</dbReference>
<dbReference type="FunFam" id="3.40.640.10:FF:000013">
    <property type="entry name" value="4-aminobutyrate aminotransferase"/>
    <property type="match status" value="1"/>
</dbReference>
<evidence type="ECO:0000256" key="15">
    <source>
        <dbReference type="ARBA" id="ARBA00050054"/>
    </source>
</evidence>
<evidence type="ECO:0000256" key="8">
    <source>
        <dbReference type="ARBA" id="ARBA00022679"/>
    </source>
</evidence>
<evidence type="ECO:0000256" key="13">
    <source>
        <dbReference type="ARBA" id="ARBA00031787"/>
    </source>
</evidence>
<evidence type="ECO:0000256" key="2">
    <source>
        <dbReference type="ARBA" id="ARBA00001933"/>
    </source>
</evidence>
<comment type="cofactor">
    <cofactor evidence="2">
        <name>pyridoxal 5'-phosphate</name>
        <dbReference type="ChEBI" id="CHEBI:597326"/>
    </cofactor>
</comment>
<evidence type="ECO:0000256" key="5">
    <source>
        <dbReference type="ARBA" id="ARBA00012876"/>
    </source>
</evidence>
<dbReference type="PANTHER" id="PTHR11986">
    <property type="entry name" value="AMINOTRANSFERASE CLASS III"/>
    <property type="match status" value="1"/>
</dbReference>
<evidence type="ECO:0000256" key="11">
    <source>
        <dbReference type="ARBA" id="ARBA00030204"/>
    </source>
</evidence>
<evidence type="ECO:0000256" key="7">
    <source>
        <dbReference type="ARBA" id="ARBA00022576"/>
    </source>
</evidence>
<dbReference type="InterPro" id="IPR015421">
    <property type="entry name" value="PyrdxlP-dep_Trfase_major"/>
</dbReference>
<dbReference type="GO" id="GO:0042802">
    <property type="term" value="F:identical protein binding"/>
    <property type="evidence" value="ECO:0007669"/>
    <property type="project" value="TreeGrafter"/>
</dbReference>
<dbReference type="InterPro" id="IPR015422">
    <property type="entry name" value="PyrdxlP-dep_Trfase_small"/>
</dbReference>
<gene>
    <name evidence="17" type="ORF">AVDCRST_MAG80-355</name>
</gene>
<evidence type="ECO:0000256" key="6">
    <source>
        <dbReference type="ARBA" id="ARBA00012912"/>
    </source>
</evidence>
<dbReference type="InterPro" id="IPR005814">
    <property type="entry name" value="Aminotrans_3"/>
</dbReference>
<keyword evidence="7 17" id="KW-0032">Aminotransferase</keyword>
<organism evidence="17">
    <name type="scientific">uncultured Rubrobacteraceae bacterium</name>
    <dbReference type="NCBI Taxonomy" id="349277"/>
    <lineage>
        <taxon>Bacteria</taxon>
        <taxon>Bacillati</taxon>
        <taxon>Actinomycetota</taxon>
        <taxon>Rubrobacteria</taxon>
        <taxon>Rubrobacterales</taxon>
        <taxon>Rubrobacteraceae</taxon>
        <taxon>environmental samples</taxon>
    </lineage>
</organism>
<dbReference type="GO" id="GO:0034386">
    <property type="term" value="F:4-aminobutyrate:2-oxoglutarate transaminase activity"/>
    <property type="evidence" value="ECO:0007669"/>
    <property type="project" value="UniProtKB-EC"/>
</dbReference>
<dbReference type="SUPFAM" id="SSF53383">
    <property type="entry name" value="PLP-dependent transferases"/>
    <property type="match status" value="1"/>
</dbReference>
<evidence type="ECO:0000256" key="4">
    <source>
        <dbReference type="ARBA" id="ARBA00008954"/>
    </source>
</evidence>
<dbReference type="EC" id="2.6.1.22" evidence="5"/>
<comment type="catalytic activity">
    <reaction evidence="14">
        <text>4-aminobutanoate + 2-oxoglutarate = succinate semialdehyde + L-glutamate</text>
        <dbReference type="Rhea" id="RHEA:23352"/>
        <dbReference type="ChEBI" id="CHEBI:16810"/>
        <dbReference type="ChEBI" id="CHEBI:29985"/>
        <dbReference type="ChEBI" id="CHEBI:57706"/>
        <dbReference type="ChEBI" id="CHEBI:59888"/>
        <dbReference type="EC" id="2.6.1.19"/>
    </reaction>
</comment>
<reference evidence="17" key="1">
    <citation type="submission" date="2020-02" db="EMBL/GenBank/DDBJ databases">
        <authorList>
            <person name="Meier V. D."/>
        </authorList>
    </citation>
    <scope>NUCLEOTIDE SEQUENCE</scope>
    <source>
        <strain evidence="17">AVDCRST_MAG80</strain>
    </source>
</reference>
<evidence type="ECO:0000256" key="9">
    <source>
        <dbReference type="ARBA" id="ARBA00022898"/>
    </source>
</evidence>
<dbReference type="InterPro" id="IPR015424">
    <property type="entry name" value="PyrdxlP-dep_Trfase"/>
</dbReference>
<dbReference type="GO" id="GO:0009448">
    <property type="term" value="P:gamma-aminobutyric acid metabolic process"/>
    <property type="evidence" value="ECO:0007669"/>
    <property type="project" value="InterPro"/>
</dbReference>
<dbReference type="GO" id="GO:0047298">
    <property type="term" value="F:(S)-3-amino-2-methylpropionate transaminase activity"/>
    <property type="evidence" value="ECO:0007669"/>
    <property type="project" value="UniProtKB-EC"/>
</dbReference>
<proteinExistence type="inferred from homology"/>
<comment type="similarity">
    <text evidence="4 16">Belongs to the class-III pyridoxal-phosphate-dependent aminotransferase family.</text>
</comment>
<dbReference type="InterPro" id="IPR049704">
    <property type="entry name" value="Aminotrans_3_PPA_site"/>
</dbReference>
<dbReference type="EMBL" id="CADCVC010000034">
    <property type="protein sequence ID" value="CAA9427837.1"/>
    <property type="molecule type" value="Genomic_DNA"/>
</dbReference>
<sequence length="457" mass="48762">MGHIKLTTEIPGPKSREVLARHERFVARALALGFPAAISEARGALLTDVDGNQFIDLAGGVGVLNVGHSDPEVVGAAREQLERFVHTDYTVAPYALYGELAERLAGLVPGGEKAAFFNAGAEAVENAIKMARAYTGRKAIISFEGGFHGRTWMALALTSKTTPYKQGFLPLAGEIYRVPYAYSYRPPVRPEEGQSFGEACADLLEKTFSNYVSSDDVAALIVEPVLGEGGFVVPPNDYLPALKRKCEERGIVFIADEVQTGFGRTGALFAVEHSGVEPDLVILAKSLAAGFPLSAVVGRAEVMDAPRVAALGGTYPGNPVALASAMAVLDRLEDGELLRRSREIGARIRERFWSLAESVRLIGDVRGLGAMVAVEFVRDRESKEPAKGEVGEILKLAAERGVLVLSAGVEANCIRFLAPLVITDEQLEEALDVLEGCVEEVATTRETSPAGALADPT</sequence>
<comment type="catalytic activity">
    <reaction evidence="1">
        <text>(S)-3-amino-2-methylpropanoate + 2-oxoglutarate = 2-methyl-3-oxopropanoate + L-glutamate</text>
        <dbReference type="Rhea" id="RHEA:13993"/>
        <dbReference type="ChEBI" id="CHEBI:16810"/>
        <dbReference type="ChEBI" id="CHEBI:29985"/>
        <dbReference type="ChEBI" id="CHEBI:57700"/>
        <dbReference type="ChEBI" id="CHEBI:58655"/>
        <dbReference type="EC" id="2.6.1.22"/>
    </reaction>
</comment>
<keyword evidence="9 16" id="KW-0663">Pyridoxal phosphate</keyword>
<comment type="pathway">
    <text evidence="3">Amino-acid degradation; 4-aminobutanoate degradation.</text>
</comment>
<dbReference type="Gene3D" id="3.40.640.10">
    <property type="entry name" value="Type I PLP-dependent aspartate aminotransferase-like (Major domain)"/>
    <property type="match status" value="1"/>
</dbReference>